<reference evidence="7" key="3">
    <citation type="submission" date="2021-01" db="EMBL/GenBank/DDBJ databases">
        <title>Phytophthora aleatoria, a newly-described species from Pinus radiata is distinct from Phytophthora cactorum isolates based on comparative genomics.</title>
        <authorList>
            <person name="Mcdougal R."/>
            <person name="Panda P."/>
            <person name="Williams N."/>
            <person name="Studholme D.J."/>
        </authorList>
    </citation>
    <scope>NUCLEOTIDE SEQUENCE</scope>
    <source>
        <strain evidence="7">NZFS 3830</strain>
    </source>
</reference>
<dbReference type="Proteomes" id="UP000735874">
    <property type="component" value="Unassembled WGS sequence"/>
</dbReference>
<dbReference type="OrthoDB" id="110665at2759"/>
<dbReference type="Proteomes" id="UP000760860">
    <property type="component" value="Unassembled WGS sequence"/>
</dbReference>
<evidence type="ECO:0008006" key="10">
    <source>
        <dbReference type="Google" id="ProtNLM"/>
    </source>
</evidence>
<name>A0A329RWC5_9STRA</name>
<dbReference type="VEuPathDB" id="FungiDB:PC110_g14633"/>
<dbReference type="EMBL" id="RCMG01000318">
    <property type="protein sequence ID" value="KAG2856765.1"/>
    <property type="molecule type" value="Genomic_DNA"/>
</dbReference>
<dbReference type="AlphaFoldDB" id="A0A329RWC5"/>
<evidence type="ECO:0000313" key="6">
    <source>
        <dbReference type="EMBL" id="KAG3210438.1"/>
    </source>
</evidence>
<dbReference type="Proteomes" id="UP000774804">
    <property type="component" value="Unassembled WGS sequence"/>
</dbReference>
<dbReference type="EMBL" id="RCML01000833">
    <property type="protein sequence ID" value="KAG2968807.1"/>
    <property type="molecule type" value="Genomic_DNA"/>
</dbReference>
<dbReference type="Proteomes" id="UP000697107">
    <property type="component" value="Unassembled WGS sequence"/>
</dbReference>
<organism evidence="8 9">
    <name type="scientific">Phytophthora cactorum</name>
    <dbReference type="NCBI Taxonomy" id="29920"/>
    <lineage>
        <taxon>Eukaryota</taxon>
        <taxon>Sar</taxon>
        <taxon>Stramenopiles</taxon>
        <taxon>Oomycota</taxon>
        <taxon>Peronosporomycetes</taxon>
        <taxon>Peronosporales</taxon>
        <taxon>Peronosporaceae</taxon>
        <taxon>Phytophthora</taxon>
    </lineage>
</organism>
<evidence type="ECO:0000313" key="7">
    <source>
        <dbReference type="EMBL" id="KAG6961911.1"/>
    </source>
</evidence>
<dbReference type="Proteomes" id="UP000736787">
    <property type="component" value="Unassembled WGS sequence"/>
</dbReference>
<dbReference type="Proteomes" id="UP000688947">
    <property type="component" value="Unassembled WGS sequence"/>
</dbReference>
<proteinExistence type="predicted"/>
<gene>
    <name evidence="7" type="ORF">JG687_00007448</name>
    <name evidence="8" type="ORF">PC110_g14633</name>
    <name evidence="2" type="ORF">PC113_g11282</name>
    <name evidence="4" type="ORF">PC115_g11155</name>
    <name evidence="3" type="ORF">PC117_g21447</name>
    <name evidence="5" type="ORF">PC118_g17801</name>
    <name evidence="6" type="ORF">PC129_g18565</name>
</gene>
<reference evidence="2" key="2">
    <citation type="submission" date="2018-10" db="EMBL/GenBank/DDBJ databases">
        <title>Effector identification in a new, highly contiguous assembly of the strawberry crown rot pathogen Phytophthora cactorum.</title>
        <authorList>
            <person name="Armitage A.D."/>
            <person name="Nellist C.F."/>
            <person name="Bates H."/>
            <person name="Vickerstaff R.J."/>
            <person name="Harrison R.J."/>
        </authorList>
    </citation>
    <scope>NUCLEOTIDE SEQUENCE</scope>
    <source>
        <strain evidence="2">15-7</strain>
        <strain evidence="4">4032</strain>
        <strain evidence="3">4040</strain>
        <strain evidence="5">P415</strain>
        <strain evidence="6">P421</strain>
    </source>
</reference>
<keyword evidence="1" id="KW-0732">Signal</keyword>
<dbReference type="EMBL" id="MJFZ01000455">
    <property type="protein sequence ID" value="RAW28997.1"/>
    <property type="molecule type" value="Genomic_DNA"/>
</dbReference>
<reference evidence="8 9" key="1">
    <citation type="submission" date="2018-01" db="EMBL/GenBank/DDBJ databases">
        <title>Draft genome of the strawberry crown rot pathogen Phytophthora cactorum.</title>
        <authorList>
            <person name="Armitage A.D."/>
            <person name="Lysoe E."/>
            <person name="Nellist C.F."/>
            <person name="Harrison R.J."/>
            <person name="Brurberg M.B."/>
        </authorList>
    </citation>
    <scope>NUCLEOTIDE SEQUENCE [LARGE SCALE GENOMIC DNA]</scope>
    <source>
        <strain evidence="8 9">10300</strain>
    </source>
</reference>
<evidence type="ECO:0000313" key="8">
    <source>
        <dbReference type="EMBL" id="RAW28997.1"/>
    </source>
</evidence>
<accession>A0A329RWC5</accession>
<keyword evidence="9" id="KW-1185">Reference proteome</keyword>
<feature type="chain" id="PRO_5040067799" description="RxLR effector protein" evidence="1">
    <location>
        <begin position="20"/>
        <end position="122"/>
    </location>
</feature>
<evidence type="ECO:0000256" key="1">
    <source>
        <dbReference type="SAM" id="SignalP"/>
    </source>
</evidence>
<evidence type="ECO:0000313" key="2">
    <source>
        <dbReference type="EMBL" id="KAG2856765.1"/>
    </source>
</evidence>
<dbReference type="EMBL" id="RCMV01001094">
    <property type="protein sequence ID" value="KAG3210438.1"/>
    <property type="molecule type" value="Genomic_DNA"/>
</dbReference>
<protein>
    <recommendedName>
        <fullName evidence="10">RxLR effector protein</fullName>
    </recommendedName>
</protein>
<evidence type="ECO:0000313" key="5">
    <source>
        <dbReference type="EMBL" id="KAG2968807.1"/>
    </source>
</evidence>
<feature type="signal peptide" evidence="1">
    <location>
        <begin position="1"/>
        <end position="19"/>
    </location>
</feature>
<dbReference type="EMBL" id="RCMI01000344">
    <property type="protein sequence ID" value="KAG2916114.1"/>
    <property type="molecule type" value="Genomic_DNA"/>
</dbReference>
<evidence type="ECO:0000313" key="4">
    <source>
        <dbReference type="EMBL" id="KAG2916114.1"/>
    </source>
</evidence>
<dbReference type="EMBL" id="JAENGZ010000330">
    <property type="protein sequence ID" value="KAG6961911.1"/>
    <property type="molecule type" value="Genomic_DNA"/>
</dbReference>
<dbReference type="EMBL" id="RCMK01001083">
    <property type="protein sequence ID" value="KAG2902553.1"/>
    <property type="molecule type" value="Genomic_DNA"/>
</dbReference>
<comment type="caution">
    <text evidence="8">The sequence shown here is derived from an EMBL/GenBank/DDBJ whole genome shotgun (WGS) entry which is preliminary data.</text>
</comment>
<evidence type="ECO:0000313" key="3">
    <source>
        <dbReference type="EMBL" id="KAG2902553.1"/>
    </source>
</evidence>
<evidence type="ECO:0000313" key="9">
    <source>
        <dbReference type="Proteomes" id="UP000251314"/>
    </source>
</evidence>
<sequence length="122" mass="13361">MRWHCFLVISLVGLSFAFSLSVRHPGQISIDPLSGPANKPPVFSSRALRSYDEPENDNTDIGDSVSEARVRSSLKSALYDLAYKLALKLDMDPTVVYNLLRVAKAGGKLDNNNKKSSDGFST</sequence>
<dbReference type="Proteomes" id="UP000251314">
    <property type="component" value="Unassembled WGS sequence"/>
</dbReference>